<dbReference type="InterPro" id="IPR036388">
    <property type="entry name" value="WH-like_DNA-bd_sf"/>
</dbReference>
<dbReference type="EMBL" id="JBHSWB010000002">
    <property type="protein sequence ID" value="MFC6662901.1"/>
    <property type="molecule type" value="Genomic_DNA"/>
</dbReference>
<feature type="domain" description="HTH marR-type" evidence="1">
    <location>
        <begin position="14"/>
        <end position="64"/>
    </location>
</feature>
<organism evidence="2 3">
    <name type="scientific">Deinococcus multiflagellatus</name>
    <dbReference type="NCBI Taxonomy" id="1656887"/>
    <lineage>
        <taxon>Bacteria</taxon>
        <taxon>Thermotogati</taxon>
        <taxon>Deinococcota</taxon>
        <taxon>Deinococci</taxon>
        <taxon>Deinococcales</taxon>
        <taxon>Deinococcaceae</taxon>
        <taxon>Deinococcus</taxon>
    </lineage>
</organism>
<sequence>MTRPNQYPRQADDGLREARLDAIHALARRESVTLPGLCRQMSLSRTVIWSLLQSLLRRGLIQRCGHTDSQGGRPATTFRAVGA</sequence>
<dbReference type="RefSeq" id="WP_224611817.1">
    <property type="nucleotide sequence ID" value="NZ_JAIQXV010000020.1"/>
</dbReference>
<dbReference type="SUPFAM" id="SSF46785">
    <property type="entry name" value="Winged helix' DNA-binding domain"/>
    <property type="match status" value="1"/>
</dbReference>
<gene>
    <name evidence="2" type="ORF">ACFP90_22930</name>
</gene>
<comment type="caution">
    <text evidence="2">The sequence shown here is derived from an EMBL/GenBank/DDBJ whole genome shotgun (WGS) entry which is preliminary data.</text>
</comment>
<dbReference type="Gene3D" id="1.10.10.10">
    <property type="entry name" value="Winged helix-like DNA-binding domain superfamily/Winged helix DNA-binding domain"/>
    <property type="match status" value="1"/>
</dbReference>
<dbReference type="Pfam" id="PF12802">
    <property type="entry name" value="MarR_2"/>
    <property type="match status" value="1"/>
</dbReference>
<evidence type="ECO:0000313" key="2">
    <source>
        <dbReference type="EMBL" id="MFC6662901.1"/>
    </source>
</evidence>
<keyword evidence="3" id="KW-1185">Reference proteome</keyword>
<dbReference type="Proteomes" id="UP001596317">
    <property type="component" value="Unassembled WGS sequence"/>
</dbReference>
<accession>A0ABW1ZRD4</accession>
<protein>
    <submittedName>
        <fullName evidence="2">MarR family transcriptional regulator</fullName>
    </submittedName>
</protein>
<proteinExistence type="predicted"/>
<dbReference type="InterPro" id="IPR036390">
    <property type="entry name" value="WH_DNA-bd_sf"/>
</dbReference>
<reference evidence="3" key="1">
    <citation type="journal article" date="2019" name="Int. J. Syst. Evol. Microbiol.">
        <title>The Global Catalogue of Microorganisms (GCM) 10K type strain sequencing project: providing services to taxonomists for standard genome sequencing and annotation.</title>
        <authorList>
            <consortium name="The Broad Institute Genomics Platform"/>
            <consortium name="The Broad Institute Genome Sequencing Center for Infectious Disease"/>
            <person name="Wu L."/>
            <person name="Ma J."/>
        </authorList>
    </citation>
    <scope>NUCLEOTIDE SEQUENCE [LARGE SCALE GENOMIC DNA]</scope>
    <source>
        <strain evidence="3">CCUG 63830</strain>
    </source>
</reference>
<evidence type="ECO:0000259" key="1">
    <source>
        <dbReference type="Pfam" id="PF12802"/>
    </source>
</evidence>
<evidence type="ECO:0000313" key="3">
    <source>
        <dbReference type="Proteomes" id="UP001596317"/>
    </source>
</evidence>
<dbReference type="InterPro" id="IPR000835">
    <property type="entry name" value="HTH_MarR-typ"/>
</dbReference>
<name>A0ABW1ZRD4_9DEIO</name>